<keyword evidence="4 6" id="KW-0472">Membrane</keyword>
<dbReference type="EMBL" id="JARGDH010000004">
    <property type="protein sequence ID" value="KAL0269121.1"/>
    <property type="molecule type" value="Genomic_DNA"/>
</dbReference>
<feature type="transmembrane region" description="Helical" evidence="6">
    <location>
        <begin position="558"/>
        <end position="575"/>
    </location>
</feature>
<dbReference type="AlphaFoldDB" id="A0AAW2HHQ4"/>
<evidence type="ECO:0000256" key="6">
    <source>
        <dbReference type="SAM" id="Phobius"/>
    </source>
</evidence>
<dbReference type="Pfam" id="PF26037">
    <property type="entry name" value="zf-RING_DCST1_C"/>
    <property type="match status" value="1"/>
</dbReference>
<feature type="transmembrane region" description="Helical" evidence="6">
    <location>
        <begin position="43"/>
        <end position="62"/>
    </location>
</feature>
<dbReference type="Pfam" id="PF07782">
    <property type="entry name" value="DC_STAMP"/>
    <property type="match status" value="1"/>
</dbReference>
<evidence type="ECO:0000313" key="9">
    <source>
        <dbReference type="EMBL" id="KAL0269121.1"/>
    </source>
</evidence>
<feature type="domain" description="E3 ubiquitin-protein ligase DCST1-like C-terminal" evidence="8">
    <location>
        <begin position="659"/>
        <end position="704"/>
    </location>
</feature>
<dbReference type="InterPro" id="IPR058842">
    <property type="entry name" value="DCST1_C"/>
</dbReference>
<comment type="subcellular location">
    <subcellularLocation>
        <location evidence="1">Membrane</location>
        <topology evidence="1">Multi-pass membrane protein</topology>
    </subcellularLocation>
</comment>
<keyword evidence="2 6" id="KW-0812">Transmembrane</keyword>
<feature type="compositionally biased region" description="Basic and acidic residues" evidence="5">
    <location>
        <begin position="218"/>
        <end position="242"/>
    </location>
</feature>
<organism evidence="9">
    <name type="scientific">Menopon gallinae</name>
    <name type="common">poultry shaft louse</name>
    <dbReference type="NCBI Taxonomy" id="328185"/>
    <lineage>
        <taxon>Eukaryota</taxon>
        <taxon>Metazoa</taxon>
        <taxon>Ecdysozoa</taxon>
        <taxon>Arthropoda</taxon>
        <taxon>Hexapoda</taxon>
        <taxon>Insecta</taxon>
        <taxon>Pterygota</taxon>
        <taxon>Neoptera</taxon>
        <taxon>Paraneoptera</taxon>
        <taxon>Psocodea</taxon>
        <taxon>Troctomorpha</taxon>
        <taxon>Phthiraptera</taxon>
        <taxon>Amblycera</taxon>
        <taxon>Menoponidae</taxon>
        <taxon>Menopon</taxon>
    </lineage>
</organism>
<evidence type="ECO:0000256" key="4">
    <source>
        <dbReference type="ARBA" id="ARBA00023136"/>
    </source>
</evidence>
<name>A0AAW2HHQ4_9NEOP</name>
<dbReference type="GO" id="GO:0016020">
    <property type="term" value="C:membrane"/>
    <property type="evidence" value="ECO:0007669"/>
    <property type="project" value="UniProtKB-SubCell"/>
</dbReference>
<evidence type="ECO:0008006" key="10">
    <source>
        <dbReference type="Google" id="ProtNLM"/>
    </source>
</evidence>
<dbReference type="InterPro" id="IPR051856">
    <property type="entry name" value="CSR-E3_Ligase_Protein"/>
</dbReference>
<evidence type="ECO:0000256" key="5">
    <source>
        <dbReference type="SAM" id="MobiDB-lite"/>
    </source>
</evidence>
<dbReference type="InterPro" id="IPR012858">
    <property type="entry name" value="DC_STAMP-like"/>
</dbReference>
<evidence type="ECO:0000256" key="2">
    <source>
        <dbReference type="ARBA" id="ARBA00022692"/>
    </source>
</evidence>
<proteinExistence type="predicted"/>
<feature type="region of interest" description="Disordered" evidence="5">
    <location>
        <begin position="210"/>
        <end position="242"/>
    </location>
</feature>
<dbReference type="PANTHER" id="PTHR21041">
    <property type="entry name" value="DENDRITIC CELL-SPECIFIC TRANSMEMBRANE PROTEIN"/>
    <property type="match status" value="1"/>
</dbReference>
<keyword evidence="3 6" id="KW-1133">Transmembrane helix</keyword>
<evidence type="ECO:0000259" key="8">
    <source>
        <dbReference type="Pfam" id="PF26037"/>
    </source>
</evidence>
<accession>A0AAW2HHQ4</accession>
<feature type="transmembrane region" description="Helical" evidence="6">
    <location>
        <begin position="69"/>
        <end position="88"/>
    </location>
</feature>
<evidence type="ECO:0000259" key="7">
    <source>
        <dbReference type="Pfam" id="PF07782"/>
    </source>
</evidence>
<sequence>MYSLFGIVEKIKEAALDLAKKYCPWCILLFCTEDEQYKTLKTAAGFVFGAILGVVMYLAILIDLEFGRGATLSIAVVVTMFLSFGNAMSTQVRCITLLTFPSFCGKAGRGVLKAIVLAYVIAGPFTTISNNAREAVRVFGCTTVLAHNLTKTRYEMMVKPFRDALMNMKHETGEVADILETVQDVVEPIVEEVEGQDEVLKLREENDYVDNLQGDSPRSSEIEEKYKKQERTRRSNGENKGEEYEKQYKKKLEYRCQDVISKGTERCRGLFKEAYDKCYDKVTAIVAWLLCWPMKLTFICNLIEVFGGKAICDPKDVEPGFGEGYETLKNVKGDLGESLKDVKIQYEVKNPVPMVDVKTAADVARSIANTFEAKKSIFDKIMLLLKRVLALIFLRIIHKAVTYHERYLADIEFDNKYITRYFRHIDERRKKRGQKTLLPMKKIEKMNFIDPYEAFPIREERRRILGRSFKLVLEMVTATTFILLDRLFYETLDIVARHAHVEYAQTGEHDMSLTVRGTGMIARLVRSIMKGFNFKRRVHVIHSNKRCLPKPIMLSKYYLYKIYGTYFMIWMFILIEGYTQRLNRAICAYFYRKREKKRTLFLYNETLKRRIGYFRFMRAKIRRQARELHLSMEANMILALRLRNKDKFGWLRYFSIGKRKCLICGEPEPSRPGVFYECTTPGCNFVHCRECWKDVGKVCYGCKPLESDEDTAIEDEDFIV</sequence>
<reference evidence="9" key="1">
    <citation type="journal article" date="2024" name="Gigascience">
        <title>Chromosome-level genome of the poultry shaft louse Menopon gallinae provides insight into the host-switching and adaptive evolution of parasitic lice.</title>
        <authorList>
            <person name="Xu Y."/>
            <person name="Ma L."/>
            <person name="Liu S."/>
            <person name="Liang Y."/>
            <person name="Liu Q."/>
            <person name="He Z."/>
            <person name="Tian L."/>
            <person name="Duan Y."/>
            <person name="Cai W."/>
            <person name="Li H."/>
            <person name="Song F."/>
        </authorList>
    </citation>
    <scope>NUCLEOTIDE SEQUENCE</scope>
    <source>
        <strain evidence="9">Cailab_2023a</strain>
    </source>
</reference>
<protein>
    <recommendedName>
        <fullName evidence="10">DC-STAMP domain-containing protein 1</fullName>
    </recommendedName>
</protein>
<evidence type="ECO:0000256" key="1">
    <source>
        <dbReference type="ARBA" id="ARBA00004141"/>
    </source>
</evidence>
<gene>
    <name evidence="9" type="ORF">PYX00_006956</name>
</gene>
<comment type="caution">
    <text evidence="9">The sequence shown here is derived from an EMBL/GenBank/DDBJ whole genome shotgun (WGS) entry which is preliminary data.</text>
</comment>
<feature type="domain" description="Dendritic cell-specific transmembrane protein-like" evidence="7">
    <location>
        <begin position="413"/>
        <end position="603"/>
    </location>
</feature>
<evidence type="ECO:0000256" key="3">
    <source>
        <dbReference type="ARBA" id="ARBA00022989"/>
    </source>
</evidence>
<dbReference type="PANTHER" id="PTHR21041:SF17">
    <property type="entry name" value="E3 UBIQUITIN-PROTEIN LIGASE DCST1"/>
    <property type="match status" value="1"/>
</dbReference>